<feature type="coiled-coil region" evidence="1">
    <location>
        <begin position="74"/>
        <end position="144"/>
    </location>
</feature>
<sequence>MERYRKWDYIKVKKEEEEEFEEFLNEEKKKVLEKEINWEKEEGNLEERKEFYKVSIKALSNKEERNNLIELINYTKIMELIKNLKNKIKEKEENKLIIEEEEENIFLKEIKEELEKYEKEEKLKEEIEKMKETEIEEIEKDEKKIVKEVEEEDPTINERKEKLSNLLNTIIDGTSNENTDNIEGILELLKENFINKWVKENNKKKIYLISTNTKQFFDKNEEIIETIILTMDLGKEEFFGNIPKCIFKFSEDLCRNDNSLFCLFCKSKEIKFIQKIDYRGPILKINFKNFYFNLHLISVPQNVFTKIVGVNEKKLIDSKSVEFIDKAINEFIAKIGKNNLFKNNEENRDGEVFALSNYRSNLQMFVNLKQFEGKFWKIFKVFRLWAKNNSIFGEIFGFLNEKIIEILIYKTIEENKNENLIIILIEKIFGELIENIQKETTFIIKIEENIEDWNLDNDIKRRKFELDNNGFASLLSSDKIKIIWGIINLGYPPQNVAYKINYYTQIIIKEKMEFELSEWIKGEDFVEMYQHYLLVICAYSPDSLGGPSLCDVIESQLTFLLIKKFETLKFIKYFHMNPKTLFKRENCPKAAGIKEECIGWVIGFKILKEEEIKENIEELKNKIKSLKENNFKKYIDKNGEEGKIKIGASYLNKKKFKEFIAA</sequence>
<dbReference type="SUPFAM" id="SSF81631">
    <property type="entry name" value="PAP/OAS1 substrate-binding domain"/>
    <property type="match status" value="1"/>
</dbReference>
<organism evidence="2 3">
    <name type="scientific">Meloidogyne floridensis</name>
    <dbReference type="NCBI Taxonomy" id="298350"/>
    <lineage>
        <taxon>Eukaryota</taxon>
        <taxon>Metazoa</taxon>
        <taxon>Ecdysozoa</taxon>
        <taxon>Nematoda</taxon>
        <taxon>Chromadorea</taxon>
        <taxon>Rhabditida</taxon>
        <taxon>Tylenchina</taxon>
        <taxon>Tylenchomorpha</taxon>
        <taxon>Tylenchoidea</taxon>
        <taxon>Meloidogynidae</taxon>
        <taxon>Meloidogyninae</taxon>
        <taxon>Meloidogyne</taxon>
    </lineage>
</organism>
<accession>A0A915NHG8</accession>
<feature type="coiled-coil region" evidence="1">
    <location>
        <begin position="609"/>
        <end position="636"/>
    </location>
</feature>
<dbReference type="AlphaFoldDB" id="A0A915NHG8"/>
<dbReference type="WBParaSite" id="scf7180000417476.g1304">
    <property type="protein sequence ID" value="scf7180000417476.g1304"/>
    <property type="gene ID" value="scf7180000417476.g1304"/>
</dbReference>
<protein>
    <submittedName>
        <fullName evidence="3">Uncharacterized protein</fullName>
    </submittedName>
</protein>
<keyword evidence="2" id="KW-1185">Reference proteome</keyword>
<name>A0A915NHG8_9BILA</name>
<reference evidence="3" key="1">
    <citation type="submission" date="2022-11" db="UniProtKB">
        <authorList>
            <consortium name="WormBaseParasite"/>
        </authorList>
    </citation>
    <scope>IDENTIFICATION</scope>
</reference>
<keyword evidence="1" id="KW-0175">Coiled coil</keyword>
<dbReference type="Gene3D" id="3.30.70.590">
    <property type="entry name" value="Poly(A) polymerase predicted RNA binding domain"/>
    <property type="match status" value="1"/>
</dbReference>
<evidence type="ECO:0000313" key="3">
    <source>
        <dbReference type="WBParaSite" id="scf7180000417476.g1304"/>
    </source>
</evidence>
<evidence type="ECO:0000313" key="2">
    <source>
        <dbReference type="Proteomes" id="UP000887560"/>
    </source>
</evidence>
<evidence type="ECO:0000256" key="1">
    <source>
        <dbReference type="SAM" id="Coils"/>
    </source>
</evidence>
<dbReference type="Proteomes" id="UP000887560">
    <property type="component" value="Unplaced"/>
</dbReference>
<dbReference type="Gene3D" id="1.10.1410.10">
    <property type="match status" value="1"/>
</dbReference>
<proteinExistence type="predicted"/>